<dbReference type="CTD" id="189082"/>
<dbReference type="InParanoid" id="Q23102"/>
<dbReference type="AlphaFoldDB" id="Q23102"/>
<dbReference type="GO" id="GO:0005886">
    <property type="term" value="C:plasma membrane"/>
    <property type="evidence" value="ECO:0000318"/>
    <property type="project" value="GO_Central"/>
</dbReference>
<dbReference type="SUPFAM" id="SSF55550">
    <property type="entry name" value="SH2 domain"/>
    <property type="match status" value="1"/>
</dbReference>
<dbReference type="KEGG" id="cel:CELE_W01B6.5"/>
<accession>Q23102</accession>
<protein>
    <recommendedName>
        <fullName evidence="8">Tyrosine-protein kinase</fullName>
        <ecNumber evidence="8">2.7.10.2</ecNumber>
    </recommendedName>
</protein>
<dbReference type="SUPFAM" id="SSF56112">
    <property type="entry name" value="Protein kinase-like (PK-like)"/>
    <property type="match status" value="1"/>
</dbReference>
<dbReference type="OMA" id="FVISVYC"/>
<dbReference type="SMART" id="SM00252">
    <property type="entry name" value="SH2"/>
    <property type="match status" value="1"/>
</dbReference>
<comment type="catalytic activity">
    <reaction evidence="8">
        <text>L-tyrosyl-[protein] + ATP = O-phospho-L-tyrosyl-[protein] + ADP + H(+)</text>
        <dbReference type="Rhea" id="RHEA:10596"/>
        <dbReference type="Rhea" id="RHEA-COMP:10136"/>
        <dbReference type="Rhea" id="RHEA-COMP:20101"/>
        <dbReference type="ChEBI" id="CHEBI:15378"/>
        <dbReference type="ChEBI" id="CHEBI:30616"/>
        <dbReference type="ChEBI" id="CHEBI:46858"/>
        <dbReference type="ChEBI" id="CHEBI:61978"/>
        <dbReference type="ChEBI" id="CHEBI:456216"/>
        <dbReference type="EC" id="2.7.10.2"/>
    </reaction>
</comment>
<sequence>MCTQDEECSAPGGDKGKEKEEHTVVPRGKEEKEKKPGTKPSPISPAFKGTPKERPNCGKTKNETSGKKLRSNDVSPDVKDRLQLSEHGPSKTCIKDFQWLEDFITKMPCFHGFIGREDLMSVLKNVGDFLIRTSVQPNKHEVEKMKKNQADVKVLGNLSREKCAKKEKEKEEKLAGMGDVGRREFVISVYCKDKEKPATDKPQYTPIRNLVIKRDNGMVHVEPLRKFKTLTEFFGYYQKNSGICKETDFQLITPIPLSNWEFIHEDIALQQKKLGEGAFGEVRIGKMKLKSTKKTVEVAVKMLRNAEVVIREQVGELLHEARVMRMMDHKNVLRSYGIAVLKEPLYLMTEMCACGALREYLRENQETVTLAEKLFFVVGSSRGVQYLHSQKTIHRDLAVRNILLSEDRTPKISDFGLAKISERYEMKEQCKIPVRYLAPETLESFIFTTKTDVFSFGCVIWEIYENGNQPHDGKNAQTIRNLTKKNQFLKLTNSAPSELRKLIEERVFTSDPENRCSMTTIVQCAEKIEKPPVGMK</sequence>
<keyword evidence="4 7" id="KW-0067">ATP-binding</keyword>
<dbReference type="InterPro" id="IPR050198">
    <property type="entry name" value="Non-receptor_tyrosine_kinases"/>
</dbReference>
<dbReference type="EMBL" id="BX284604">
    <property type="protein sequence ID" value="CAA92623.2"/>
    <property type="molecule type" value="Genomic_DNA"/>
</dbReference>
<evidence type="ECO:0000256" key="6">
    <source>
        <dbReference type="PROSITE-ProRule" id="PRU00191"/>
    </source>
</evidence>
<evidence type="ECO:0000256" key="8">
    <source>
        <dbReference type="RuleBase" id="RU362096"/>
    </source>
</evidence>
<dbReference type="GO" id="GO:0007169">
    <property type="term" value="P:cell surface receptor protein tyrosine kinase signaling pathway"/>
    <property type="evidence" value="ECO:0000318"/>
    <property type="project" value="GO_Central"/>
</dbReference>
<dbReference type="Gene3D" id="1.10.510.10">
    <property type="entry name" value="Transferase(Phosphotransferase) domain 1"/>
    <property type="match status" value="1"/>
</dbReference>
<dbReference type="AGR" id="WB:WBGene00012172"/>
<evidence type="ECO:0000256" key="5">
    <source>
        <dbReference type="ARBA" id="ARBA00023137"/>
    </source>
</evidence>
<dbReference type="Gene3D" id="3.30.200.20">
    <property type="entry name" value="Phosphorylase Kinase, domain 1"/>
    <property type="match status" value="1"/>
</dbReference>
<feature type="domain" description="Protein kinase" evidence="11">
    <location>
        <begin position="268"/>
        <end position="528"/>
    </location>
</feature>
<evidence type="ECO:0000256" key="3">
    <source>
        <dbReference type="ARBA" id="ARBA00022777"/>
    </source>
</evidence>
<keyword evidence="13" id="KW-1185">Reference proteome</keyword>
<evidence type="ECO:0000256" key="7">
    <source>
        <dbReference type="PROSITE-ProRule" id="PRU10141"/>
    </source>
</evidence>
<dbReference type="FunFam" id="1.10.510.10:FF:000862">
    <property type="entry name" value="Tyrosine-protein kinase"/>
    <property type="match status" value="1"/>
</dbReference>
<dbReference type="InterPro" id="IPR036860">
    <property type="entry name" value="SH2_dom_sf"/>
</dbReference>
<evidence type="ECO:0000313" key="12">
    <source>
        <dbReference type="EMBL" id="CAA92623.2"/>
    </source>
</evidence>
<dbReference type="FunCoup" id="Q23102">
    <property type="interactions" value="4"/>
</dbReference>
<dbReference type="WormBase" id="W01B6.5">
    <property type="protein sequence ID" value="CE35632"/>
    <property type="gene ID" value="WBGene00012172"/>
</dbReference>
<dbReference type="PIR" id="T26036">
    <property type="entry name" value="T26036"/>
</dbReference>
<dbReference type="GO" id="GO:0005102">
    <property type="term" value="F:signaling receptor binding"/>
    <property type="evidence" value="ECO:0000318"/>
    <property type="project" value="GO_Central"/>
</dbReference>
<keyword evidence="6" id="KW-0727">SH2 domain</keyword>
<evidence type="ECO:0000256" key="4">
    <source>
        <dbReference type="ARBA" id="ARBA00022840"/>
    </source>
</evidence>
<dbReference type="InterPro" id="IPR000980">
    <property type="entry name" value="SH2"/>
</dbReference>
<gene>
    <name evidence="12" type="ORF">CELE_W01B6.5</name>
    <name evidence="12 14" type="ORF">W01B6.5</name>
</gene>
<dbReference type="STRING" id="6239.W01B6.5.1"/>
<dbReference type="PhylomeDB" id="Q23102"/>
<dbReference type="PRINTS" id="PR00109">
    <property type="entry name" value="TYRKINASE"/>
</dbReference>
<evidence type="ECO:0000259" key="10">
    <source>
        <dbReference type="PROSITE" id="PS50001"/>
    </source>
</evidence>
<dbReference type="GO" id="GO:0005524">
    <property type="term" value="F:ATP binding"/>
    <property type="evidence" value="ECO:0007669"/>
    <property type="project" value="UniProtKB-UniRule"/>
</dbReference>
<dbReference type="HOGENOM" id="CLU_000288_7_2_1"/>
<keyword evidence="2 7" id="KW-0547">Nucleotide-binding</keyword>
<evidence type="ECO:0000313" key="13">
    <source>
        <dbReference type="Proteomes" id="UP000001940"/>
    </source>
</evidence>
<dbReference type="InterPro" id="IPR011009">
    <property type="entry name" value="Kinase-like_dom_sf"/>
</dbReference>
<dbReference type="FunFam" id="3.30.200.20:FF:000703">
    <property type="entry name" value="Tyrosine-protein kinase"/>
    <property type="match status" value="1"/>
</dbReference>
<dbReference type="Proteomes" id="UP000001940">
    <property type="component" value="Chromosome IV"/>
</dbReference>
<dbReference type="Pfam" id="PF07714">
    <property type="entry name" value="PK_Tyr_Ser-Thr"/>
    <property type="match status" value="1"/>
</dbReference>
<keyword evidence="1 8" id="KW-0808">Transferase</keyword>
<dbReference type="UCSC" id="W01B6.5">
    <property type="organism name" value="c. elegans"/>
</dbReference>
<evidence type="ECO:0000256" key="1">
    <source>
        <dbReference type="ARBA" id="ARBA00022679"/>
    </source>
</evidence>
<dbReference type="OrthoDB" id="122279at2759"/>
<dbReference type="InterPro" id="IPR001245">
    <property type="entry name" value="Ser-Thr/Tyr_kinase_cat_dom"/>
</dbReference>
<dbReference type="eggNOG" id="KOG0194">
    <property type="taxonomic scope" value="Eukaryota"/>
</dbReference>
<proteinExistence type="inferred from homology"/>
<dbReference type="GO" id="GO:0004715">
    <property type="term" value="F:non-membrane spanning protein tyrosine kinase activity"/>
    <property type="evidence" value="ECO:0000318"/>
    <property type="project" value="GO_Central"/>
</dbReference>
<dbReference type="PANTHER" id="PTHR24418">
    <property type="entry name" value="TYROSINE-PROTEIN KINASE"/>
    <property type="match status" value="1"/>
</dbReference>
<dbReference type="InterPro" id="IPR000719">
    <property type="entry name" value="Prot_kinase_dom"/>
</dbReference>
<feature type="region of interest" description="Disordered" evidence="9">
    <location>
        <begin position="1"/>
        <end position="83"/>
    </location>
</feature>
<dbReference type="GeneID" id="189082"/>
<dbReference type="Gene3D" id="3.30.505.10">
    <property type="entry name" value="SH2 domain"/>
    <property type="match status" value="1"/>
</dbReference>
<dbReference type="SMART" id="SM00219">
    <property type="entry name" value="TyrKc"/>
    <property type="match status" value="1"/>
</dbReference>
<comment type="similarity">
    <text evidence="8">Belongs to the protein kinase superfamily. Tyr protein kinase family.</text>
</comment>
<dbReference type="RefSeq" id="NP_501826.2">
    <property type="nucleotide sequence ID" value="NM_069425.2"/>
</dbReference>
<name>Q23102_CAEEL</name>
<feature type="compositionally biased region" description="Basic and acidic residues" evidence="9">
    <location>
        <begin position="50"/>
        <end position="66"/>
    </location>
</feature>
<dbReference type="SMR" id="Q23102"/>
<dbReference type="Bgee" id="WBGene00012172">
    <property type="expression patterns" value="Expressed in adult organism and 1 other cell type or tissue"/>
</dbReference>
<dbReference type="PROSITE" id="PS00107">
    <property type="entry name" value="PROTEIN_KINASE_ATP"/>
    <property type="match status" value="1"/>
</dbReference>
<feature type="binding site" evidence="7">
    <location>
        <position position="301"/>
    </location>
    <ligand>
        <name>ATP</name>
        <dbReference type="ChEBI" id="CHEBI:30616"/>
    </ligand>
</feature>
<organism evidence="12 13">
    <name type="scientific">Caenorhabditis elegans</name>
    <dbReference type="NCBI Taxonomy" id="6239"/>
    <lineage>
        <taxon>Eukaryota</taxon>
        <taxon>Metazoa</taxon>
        <taxon>Ecdysozoa</taxon>
        <taxon>Nematoda</taxon>
        <taxon>Chromadorea</taxon>
        <taxon>Rhabditida</taxon>
        <taxon>Rhabditina</taxon>
        <taxon>Rhabditomorpha</taxon>
        <taxon>Rhabditoidea</taxon>
        <taxon>Rhabditidae</taxon>
        <taxon>Peloderinae</taxon>
        <taxon>Caenorhabditis</taxon>
    </lineage>
</organism>
<dbReference type="PROSITE" id="PS50001">
    <property type="entry name" value="SH2"/>
    <property type="match status" value="1"/>
</dbReference>
<dbReference type="PaxDb" id="6239-W01B6.5"/>
<dbReference type="EC" id="2.7.10.2" evidence="8"/>
<dbReference type="GO" id="GO:0030154">
    <property type="term" value="P:cell differentiation"/>
    <property type="evidence" value="ECO:0000318"/>
    <property type="project" value="GO_Central"/>
</dbReference>
<keyword evidence="5 8" id="KW-0829">Tyrosine-protein kinase</keyword>
<evidence type="ECO:0000259" key="11">
    <source>
        <dbReference type="PROSITE" id="PS50011"/>
    </source>
</evidence>
<dbReference type="CDD" id="cd00192">
    <property type="entry name" value="PTKc"/>
    <property type="match status" value="1"/>
</dbReference>
<evidence type="ECO:0000256" key="2">
    <source>
        <dbReference type="ARBA" id="ARBA00022741"/>
    </source>
</evidence>
<evidence type="ECO:0000313" key="14">
    <source>
        <dbReference type="WormBase" id="W01B6.5"/>
    </source>
</evidence>
<reference evidence="12 13" key="1">
    <citation type="journal article" date="1998" name="Science">
        <title>Genome sequence of the nematode C. elegans: a platform for investigating biology.</title>
        <authorList>
            <consortium name="The C. elegans sequencing consortium"/>
            <person name="Sulson J.E."/>
            <person name="Waterston R."/>
        </authorList>
    </citation>
    <scope>NUCLEOTIDE SEQUENCE [LARGE SCALE GENOMIC DNA]</scope>
    <source>
        <strain evidence="12 13">Bristol N2</strain>
    </source>
</reference>
<dbReference type="InterPro" id="IPR017441">
    <property type="entry name" value="Protein_kinase_ATP_BS"/>
</dbReference>
<keyword evidence="3 8" id="KW-0418">Kinase</keyword>
<dbReference type="InterPro" id="IPR020635">
    <property type="entry name" value="Tyr_kinase_cat_dom"/>
</dbReference>
<evidence type="ECO:0000256" key="9">
    <source>
        <dbReference type="SAM" id="MobiDB-lite"/>
    </source>
</evidence>
<feature type="domain" description="SH2" evidence="10">
    <location>
        <begin position="109"/>
        <end position="255"/>
    </location>
</feature>
<dbReference type="PROSITE" id="PS50011">
    <property type="entry name" value="PROTEIN_KINASE_DOM"/>
    <property type="match status" value="1"/>
</dbReference>
<feature type="compositionally biased region" description="Basic and acidic residues" evidence="9">
    <location>
        <begin position="14"/>
        <end position="36"/>
    </location>
</feature>